<evidence type="ECO:0000313" key="13">
    <source>
        <dbReference type="Proteomes" id="UP000261540"/>
    </source>
</evidence>
<dbReference type="GO" id="GO:0043066">
    <property type="term" value="P:negative regulation of apoptotic process"/>
    <property type="evidence" value="ECO:0007669"/>
    <property type="project" value="TreeGrafter"/>
</dbReference>
<dbReference type="SMART" id="SM00220">
    <property type="entry name" value="S_TKc"/>
    <property type="match status" value="1"/>
</dbReference>
<feature type="domain" description="Protein kinase" evidence="11">
    <location>
        <begin position="40"/>
        <end position="292"/>
    </location>
</feature>
<proteinExistence type="inferred from homology"/>
<keyword evidence="10" id="KW-0812">Transmembrane</keyword>
<dbReference type="InterPro" id="IPR051138">
    <property type="entry name" value="PIM_Ser/Thr_kinase"/>
</dbReference>
<evidence type="ECO:0000256" key="7">
    <source>
        <dbReference type="ARBA" id="ARBA00022840"/>
    </source>
</evidence>
<dbReference type="PROSITE" id="PS00108">
    <property type="entry name" value="PROTEIN_KINASE_ST"/>
    <property type="match status" value="1"/>
</dbReference>
<dbReference type="Ensembl" id="ENSPKIT00000009937.1">
    <property type="protein sequence ID" value="ENSPKIP00000029146.1"/>
    <property type="gene ID" value="ENSPKIG00000010497.1"/>
</dbReference>
<keyword evidence="3" id="KW-0723">Serine/threonine-protein kinase</keyword>
<evidence type="ECO:0000256" key="10">
    <source>
        <dbReference type="SAM" id="Phobius"/>
    </source>
</evidence>
<dbReference type="EC" id="2.7.11.1" evidence="2"/>
<keyword evidence="13" id="KW-1185">Reference proteome</keyword>
<evidence type="ECO:0000259" key="11">
    <source>
        <dbReference type="PROSITE" id="PS50011"/>
    </source>
</evidence>
<evidence type="ECO:0000313" key="12">
    <source>
        <dbReference type="Ensembl" id="ENSPKIP00000029146.1"/>
    </source>
</evidence>
<sequence length="338" mass="38466">MLFKVNSEVSTSLFSWRKCRMDSFLQMYLPNVVEPLEEIYHQGRLLGQGGFGAVYAGSRKSDGLPVSPQVAFDVQWRGKRLDEPIPLEVAMMTIISLPSPCENVIKLIDWFVGVDEYIIVLERPDPCLDLHEFCASNGGFLSEDIAKHVLGQVLRALRHCQDSKILHRDLKPENLLIQTDTLEVKLIDFGCGDVWMDDTYREFAGTTAYAPPEWFLRREYLAGPATVWSVGVTLFELVCGYLPFRSKRAIVSGHLKFPPWVSPNCRDLIRQCLTRKVADRLKMEQIELHPWLKQIAQHCDCPICECMCTLIFRVSQYLICILLTVILAGNIANLVDIC</sequence>
<evidence type="ECO:0000256" key="3">
    <source>
        <dbReference type="ARBA" id="ARBA00022527"/>
    </source>
</evidence>
<dbReference type="InterPro" id="IPR008271">
    <property type="entry name" value="Ser/Thr_kinase_AS"/>
</dbReference>
<dbReference type="GO" id="GO:0004674">
    <property type="term" value="F:protein serine/threonine kinase activity"/>
    <property type="evidence" value="ECO:0007669"/>
    <property type="project" value="UniProtKB-KW"/>
</dbReference>
<comment type="similarity">
    <text evidence="1">Belongs to the protein kinase superfamily. CAMK Ser/Thr protein kinase family. PIM subfamily.</text>
</comment>
<dbReference type="PANTHER" id="PTHR22984:SF11">
    <property type="entry name" value="AURORA KINASE-RELATED"/>
    <property type="match status" value="1"/>
</dbReference>
<reference evidence="12" key="2">
    <citation type="submission" date="2025-09" db="UniProtKB">
        <authorList>
            <consortium name="Ensembl"/>
        </authorList>
    </citation>
    <scope>IDENTIFICATION</scope>
</reference>
<dbReference type="GO" id="GO:0106310">
    <property type="term" value="F:protein serine kinase activity"/>
    <property type="evidence" value="ECO:0007669"/>
    <property type="project" value="RHEA"/>
</dbReference>
<protein>
    <recommendedName>
        <fullName evidence="2">non-specific serine/threonine protein kinase</fullName>
        <ecNumber evidence="2">2.7.11.1</ecNumber>
    </recommendedName>
</protein>
<evidence type="ECO:0000256" key="5">
    <source>
        <dbReference type="ARBA" id="ARBA00022741"/>
    </source>
</evidence>
<dbReference type="GO" id="GO:0007346">
    <property type="term" value="P:regulation of mitotic cell cycle"/>
    <property type="evidence" value="ECO:0007669"/>
    <property type="project" value="TreeGrafter"/>
</dbReference>
<dbReference type="Proteomes" id="UP000261540">
    <property type="component" value="Unplaced"/>
</dbReference>
<dbReference type="AlphaFoldDB" id="A0A3B3SGL8"/>
<keyword evidence="5" id="KW-0547">Nucleotide-binding</keyword>
<dbReference type="PROSITE" id="PS50011">
    <property type="entry name" value="PROTEIN_KINASE_DOM"/>
    <property type="match status" value="1"/>
</dbReference>
<evidence type="ECO:0000256" key="2">
    <source>
        <dbReference type="ARBA" id="ARBA00012513"/>
    </source>
</evidence>
<dbReference type="STRING" id="1676925.ENSPKIP00000029146"/>
<dbReference type="SUPFAM" id="SSF56112">
    <property type="entry name" value="Protein kinase-like (PK-like)"/>
    <property type="match status" value="1"/>
</dbReference>
<evidence type="ECO:0000256" key="1">
    <source>
        <dbReference type="ARBA" id="ARBA00005505"/>
    </source>
</evidence>
<keyword evidence="6" id="KW-0418">Kinase</keyword>
<accession>A0A3B3SGL8</accession>
<name>A0A3B3SGL8_9TELE</name>
<dbReference type="Gene3D" id="3.30.200.20">
    <property type="entry name" value="Phosphorylase Kinase, domain 1"/>
    <property type="match status" value="1"/>
</dbReference>
<organism evidence="12 13">
    <name type="scientific">Paramormyrops kingsleyae</name>
    <dbReference type="NCBI Taxonomy" id="1676925"/>
    <lineage>
        <taxon>Eukaryota</taxon>
        <taxon>Metazoa</taxon>
        <taxon>Chordata</taxon>
        <taxon>Craniata</taxon>
        <taxon>Vertebrata</taxon>
        <taxon>Euteleostomi</taxon>
        <taxon>Actinopterygii</taxon>
        <taxon>Neopterygii</taxon>
        <taxon>Teleostei</taxon>
        <taxon>Osteoglossocephala</taxon>
        <taxon>Osteoglossomorpha</taxon>
        <taxon>Osteoglossiformes</taxon>
        <taxon>Mormyridae</taxon>
        <taxon>Paramormyrops</taxon>
    </lineage>
</organism>
<dbReference type="GO" id="GO:0005737">
    <property type="term" value="C:cytoplasm"/>
    <property type="evidence" value="ECO:0007669"/>
    <property type="project" value="TreeGrafter"/>
</dbReference>
<dbReference type="GeneTree" id="ENSGT00950000182996"/>
<keyword evidence="4" id="KW-0808">Transferase</keyword>
<evidence type="ECO:0000256" key="8">
    <source>
        <dbReference type="ARBA" id="ARBA00047899"/>
    </source>
</evidence>
<keyword evidence="7" id="KW-0067">ATP-binding</keyword>
<keyword evidence="10" id="KW-0472">Membrane</keyword>
<evidence type="ECO:0000256" key="6">
    <source>
        <dbReference type="ARBA" id="ARBA00022777"/>
    </source>
</evidence>
<evidence type="ECO:0000256" key="4">
    <source>
        <dbReference type="ARBA" id="ARBA00022679"/>
    </source>
</evidence>
<dbReference type="InterPro" id="IPR000719">
    <property type="entry name" value="Prot_kinase_dom"/>
</dbReference>
<keyword evidence="10" id="KW-1133">Transmembrane helix</keyword>
<feature type="transmembrane region" description="Helical" evidence="10">
    <location>
        <begin position="314"/>
        <end position="335"/>
    </location>
</feature>
<dbReference type="InterPro" id="IPR011009">
    <property type="entry name" value="Kinase-like_dom_sf"/>
</dbReference>
<dbReference type="GO" id="GO:0005524">
    <property type="term" value="F:ATP binding"/>
    <property type="evidence" value="ECO:0007669"/>
    <property type="project" value="UniProtKB-KW"/>
</dbReference>
<comment type="catalytic activity">
    <reaction evidence="8">
        <text>L-threonyl-[protein] + ATP = O-phospho-L-threonyl-[protein] + ADP + H(+)</text>
        <dbReference type="Rhea" id="RHEA:46608"/>
        <dbReference type="Rhea" id="RHEA-COMP:11060"/>
        <dbReference type="Rhea" id="RHEA-COMP:11605"/>
        <dbReference type="ChEBI" id="CHEBI:15378"/>
        <dbReference type="ChEBI" id="CHEBI:30013"/>
        <dbReference type="ChEBI" id="CHEBI:30616"/>
        <dbReference type="ChEBI" id="CHEBI:61977"/>
        <dbReference type="ChEBI" id="CHEBI:456216"/>
        <dbReference type="EC" id="2.7.11.1"/>
    </reaction>
</comment>
<comment type="catalytic activity">
    <reaction evidence="9">
        <text>L-seryl-[protein] + ATP = O-phospho-L-seryl-[protein] + ADP + H(+)</text>
        <dbReference type="Rhea" id="RHEA:17989"/>
        <dbReference type="Rhea" id="RHEA-COMP:9863"/>
        <dbReference type="Rhea" id="RHEA-COMP:11604"/>
        <dbReference type="ChEBI" id="CHEBI:15378"/>
        <dbReference type="ChEBI" id="CHEBI:29999"/>
        <dbReference type="ChEBI" id="CHEBI:30616"/>
        <dbReference type="ChEBI" id="CHEBI:83421"/>
        <dbReference type="ChEBI" id="CHEBI:456216"/>
        <dbReference type="EC" id="2.7.11.1"/>
    </reaction>
</comment>
<dbReference type="Pfam" id="PF00069">
    <property type="entry name" value="Pkinase"/>
    <property type="match status" value="1"/>
</dbReference>
<evidence type="ECO:0000256" key="9">
    <source>
        <dbReference type="ARBA" id="ARBA00048679"/>
    </source>
</evidence>
<dbReference type="Gene3D" id="1.10.510.10">
    <property type="entry name" value="Transferase(Phosphotransferase) domain 1"/>
    <property type="match status" value="1"/>
</dbReference>
<reference evidence="12" key="1">
    <citation type="submission" date="2025-08" db="UniProtKB">
        <authorList>
            <consortium name="Ensembl"/>
        </authorList>
    </citation>
    <scope>IDENTIFICATION</scope>
</reference>
<dbReference type="PANTHER" id="PTHR22984">
    <property type="entry name" value="SERINE/THREONINE-PROTEIN KINASE PIM"/>
    <property type="match status" value="1"/>
</dbReference>